<evidence type="ECO:0000256" key="6">
    <source>
        <dbReference type="SAM" id="Phobius"/>
    </source>
</evidence>
<dbReference type="OrthoDB" id="418595at2759"/>
<dbReference type="AlphaFoldDB" id="A0A250X9U2"/>
<comment type="subcellular location">
    <subcellularLocation>
        <location evidence="1">Membrane</location>
        <topology evidence="1">Multi-pass membrane protein</topology>
    </subcellularLocation>
</comment>
<name>A0A250X9U2_9CHLO</name>
<feature type="transmembrane region" description="Helical" evidence="6">
    <location>
        <begin position="212"/>
        <end position="231"/>
    </location>
</feature>
<feature type="transmembrane region" description="Helical" evidence="6">
    <location>
        <begin position="293"/>
        <end position="310"/>
    </location>
</feature>
<comment type="caution">
    <text evidence="8">The sequence shown here is derived from an EMBL/GenBank/DDBJ whole genome shotgun (WGS) entry which is preliminary data.</text>
</comment>
<gene>
    <name evidence="8" type="ORF">CEUSTIGMA_g7301.t1</name>
</gene>
<dbReference type="Gene3D" id="1.20.1540.10">
    <property type="entry name" value="Rhomboid-like"/>
    <property type="match status" value="1"/>
</dbReference>
<keyword evidence="3 6" id="KW-0812">Transmembrane</keyword>
<proteinExistence type="inferred from homology"/>
<evidence type="ECO:0000256" key="3">
    <source>
        <dbReference type="ARBA" id="ARBA00022692"/>
    </source>
</evidence>
<evidence type="ECO:0000313" key="9">
    <source>
        <dbReference type="Proteomes" id="UP000232323"/>
    </source>
</evidence>
<comment type="similarity">
    <text evidence="2">Belongs to the peptidase S54 family.</text>
</comment>
<evidence type="ECO:0000313" key="8">
    <source>
        <dbReference type="EMBL" id="GAX79861.1"/>
    </source>
</evidence>
<dbReference type="InterPro" id="IPR050925">
    <property type="entry name" value="Rhomboid_protease_S54"/>
</dbReference>
<dbReference type="InterPro" id="IPR022764">
    <property type="entry name" value="Peptidase_S54_rhomboid_dom"/>
</dbReference>
<keyword evidence="4 6" id="KW-1133">Transmembrane helix</keyword>
<dbReference type="GO" id="GO:0016020">
    <property type="term" value="C:membrane"/>
    <property type="evidence" value="ECO:0007669"/>
    <property type="project" value="UniProtKB-SubCell"/>
</dbReference>
<dbReference type="Pfam" id="PF01694">
    <property type="entry name" value="Rhomboid"/>
    <property type="match status" value="1"/>
</dbReference>
<evidence type="ECO:0000256" key="5">
    <source>
        <dbReference type="ARBA" id="ARBA00023136"/>
    </source>
</evidence>
<dbReference type="STRING" id="1157962.A0A250X9U2"/>
<protein>
    <recommendedName>
        <fullName evidence="7">Peptidase S54 rhomboid domain-containing protein</fullName>
    </recommendedName>
</protein>
<evidence type="ECO:0000256" key="1">
    <source>
        <dbReference type="ARBA" id="ARBA00004141"/>
    </source>
</evidence>
<sequence>MKTSALIKATLFIGDATASVTRAYLLSVHSTLRLLQSCTSHGSSGNFTESPHTAQGRSNHFDSSIDIKRPRVSIFPTQLANFSYRTAVLAQRHALLLQKASHLSITNDKIAAYHRYHTNGPLDAARKWLFQEGRQVTNIIIAANVLFYVMEINNPGFIQQYAQINALVLARGEYYRLLSAAFLHGGPLHLLGNMLTLHYLAPELERTVGRGCFLALYLAGAIGGGAMHLLMGHMGSVFMGASGALTGLLGATLTFKIRNRYFVPFTSEDLNWIGQIVAINVMVALFINGISHWGHAGGFVGGGIAMFLLGPRYSWSNGFIVNKPILPLFSYNKRL</sequence>
<dbReference type="PANTHER" id="PTHR43731:SF26">
    <property type="entry name" value="RHOMBOID-LIKE PROTEIN 10, CHLOROPLASTIC"/>
    <property type="match status" value="1"/>
</dbReference>
<dbReference type="SUPFAM" id="SSF144091">
    <property type="entry name" value="Rhomboid-like"/>
    <property type="match status" value="1"/>
</dbReference>
<reference evidence="8 9" key="1">
    <citation type="submission" date="2017-08" db="EMBL/GenBank/DDBJ databases">
        <title>Acidophilic green algal genome provides insights into adaptation to an acidic environment.</title>
        <authorList>
            <person name="Hirooka S."/>
            <person name="Hirose Y."/>
            <person name="Kanesaki Y."/>
            <person name="Higuchi S."/>
            <person name="Fujiwara T."/>
            <person name="Onuma R."/>
            <person name="Era A."/>
            <person name="Ohbayashi R."/>
            <person name="Uzuka A."/>
            <person name="Nozaki H."/>
            <person name="Yoshikawa H."/>
            <person name="Miyagishima S.Y."/>
        </authorList>
    </citation>
    <scope>NUCLEOTIDE SEQUENCE [LARGE SCALE GENOMIC DNA]</scope>
    <source>
        <strain evidence="8 9">NIES-2499</strain>
    </source>
</reference>
<feature type="transmembrane region" description="Helical" evidence="6">
    <location>
        <begin position="269"/>
        <end position="287"/>
    </location>
</feature>
<dbReference type="GO" id="GO:0004252">
    <property type="term" value="F:serine-type endopeptidase activity"/>
    <property type="evidence" value="ECO:0007669"/>
    <property type="project" value="InterPro"/>
</dbReference>
<accession>A0A250X9U2</accession>
<feature type="domain" description="Peptidase S54 rhomboid" evidence="7">
    <location>
        <begin position="172"/>
        <end position="311"/>
    </location>
</feature>
<dbReference type="EMBL" id="BEGY01000046">
    <property type="protein sequence ID" value="GAX79861.1"/>
    <property type="molecule type" value="Genomic_DNA"/>
</dbReference>
<feature type="transmembrane region" description="Helical" evidence="6">
    <location>
        <begin position="237"/>
        <end position="257"/>
    </location>
</feature>
<dbReference type="PANTHER" id="PTHR43731">
    <property type="entry name" value="RHOMBOID PROTEASE"/>
    <property type="match status" value="1"/>
</dbReference>
<keyword evidence="5 6" id="KW-0472">Membrane</keyword>
<feature type="transmembrane region" description="Helical" evidence="6">
    <location>
        <begin position="174"/>
        <end position="200"/>
    </location>
</feature>
<dbReference type="Proteomes" id="UP000232323">
    <property type="component" value="Unassembled WGS sequence"/>
</dbReference>
<evidence type="ECO:0000259" key="7">
    <source>
        <dbReference type="Pfam" id="PF01694"/>
    </source>
</evidence>
<evidence type="ECO:0000256" key="2">
    <source>
        <dbReference type="ARBA" id="ARBA00009045"/>
    </source>
</evidence>
<evidence type="ECO:0000256" key="4">
    <source>
        <dbReference type="ARBA" id="ARBA00022989"/>
    </source>
</evidence>
<organism evidence="8 9">
    <name type="scientific">Chlamydomonas eustigma</name>
    <dbReference type="NCBI Taxonomy" id="1157962"/>
    <lineage>
        <taxon>Eukaryota</taxon>
        <taxon>Viridiplantae</taxon>
        <taxon>Chlorophyta</taxon>
        <taxon>core chlorophytes</taxon>
        <taxon>Chlorophyceae</taxon>
        <taxon>CS clade</taxon>
        <taxon>Chlamydomonadales</taxon>
        <taxon>Chlamydomonadaceae</taxon>
        <taxon>Chlamydomonas</taxon>
    </lineage>
</organism>
<keyword evidence="9" id="KW-1185">Reference proteome</keyword>
<dbReference type="InterPro" id="IPR035952">
    <property type="entry name" value="Rhomboid-like_sf"/>
</dbReference>